<evidence type="ECO:0000256" key="13">
    <source>
        <dbReference type="SAM" id="MobiDB-lite"/>
    </source>
</evidence>
<reference evidence="14" key="2">
    <citation type="submission" date="2013-10" db="EMBL/GenBank/DDBJ databases">
        <authorList>
            <person name="Aslett M."/>
        </authorList>
    </citation>
    <scope>NUCLEOTIDE SEQUENCE [LARGE SCALE GENOMIC DNA]</scope>
    <source>
        <strain evidence="14">Houghton</strain>
    </source>
</reference>
<dbReference type="GO" id="GO:0071592">
    <property type="term" value="P:nicotinic acid riboside biosynthetic process"/>
    <property type="evidence" value="ECO:0007669"/>
    <property type="project" value="TreeGrafter"/>
</dbReference>
<dbReference type="EC" id="3.1.3.99" evidence="4"/>
<evidence type="ECO:0000256" key="11">
    <source>
        <dbReference type="ARBA" id="ARBA00023080"/>
    </source>
</evidence>
<evidence type="ECO:0000256" key="10">
    <source>
        <dbReference type="ARBA" id="ARBA00022842"/>
    </source>
</evidence>
<comment type="catalytic activity">
    <reaction evidence="12">
        <text>IMP + H2O = inosine + phosphate</text>
        <dbReference type="Rhea" id="RHEA:27718"/>
        <dbReference type="ChEBI" id="CHEBI:15377"/>
        <dbReference type="ChEBI" id="CHEBI:17596"/>
        <dbReference type="ChEBI" id="CHEBI:43474"/>
        <dbReference type="ChEBI" id="CHEBI:58053"/>
        <dbReference type="EC" id="3.1.3.99"/>
    </reaction>
</comment>
<feature type="region of interest" description="Disordered" evidence="13">
    <location>
        <begin position="255"/>
        <end position="279"/>
    </location>
</feature>
<keyword evidence="9" id="KW-0067">ATP-binding</keyword>
<reference evidence="14" key="1">
    <citation type="submission" date="2013-10" db="EMBL/GenBank/DDBJ databases">
        <title>Genomic analysis of the causative agents of coccidiosis in chickens.</title>
        <authorList>
            <person name="Reid A.J."/>
            <person name="Blake D."/>
            <person name="Billington K."/>
            <person name="Browne H."/>
            <person name="Dunn M."/>
            <person name="Hung S."/>
            <person name="Kawahara F."/>
            <person name="Miranda-Saavedra D."/>
            <person name="Mourier T."/>
            <person name="Nagra H."/>
            <person name="Otto T.D."/>
            <person name="Rawlings N."/>
            <person name="Sanchez A."/>
            <person name="Sanders M."/>
            <person name="Subramaniam C."/>
            <person name="Tay Y."/>
            <person name="Dear P."/>
            <person name="Doerig C."/>
            <person name="Gruber A."/>
            <person name="Parkinson J."/>
            <person name="Shirley M."/>
            <person name="Wan K.L."/>
            <person name="Berriman M."/>
            <person name="Tomley F."/>
            <person name="Pain A."/>
        </authorList>
    </citation>
    <scope>NUCLEOTIDE SEQUENCE [LARGE SCALE GENOMIC DNA]</scope>
    <source>
        <strain evidence="14">Houghton</strain>
    </source>
</reference>
<dbReference type="InterPro" id="IPR009453">
    <property type="entry name" value="ISN1"/>
</dbReference>
<dbReference type="VEuPathDB" id="ToxoDB:ETH2_0805800"/>
<dbReference type="AlphaFoldDB" id="U6KRM1"/>
<evidence type="ECO:0000256" key="6">
    <source>
        <dbReference type="ARBA" id="ARBA00022723"/>
    </source>
</evidence>
<dbReference type="GO" id="GO:0009117">
    <property type="term" value="P:nucleotide metabolic process"/>
    <property type="evidence" value="ECO:0007669"/>
    <property type="project" value="UniProtKB-KW"/>
</dbReference>
<comment type="subunit">
    <text evidence="3">Homotetramer.</text>
</comment>
<dbReference type="GO" id="GO:0006190">
    <property type="term" value="P:inosine salvage"/>
    <property type="evidence" value="ECO:0007669"/>
    <property type="project" value="InterPro"/>
</dbReference>
<feature type="compositionally biased region" description="Low complexity" evidence="13">
    <location>
        <begin position="22"/>
        <end position="37"/>
    </location>
</feature>
<evidence type="ECO:0000256" key="5">
    <source>
        <dbReference type="ARBA" id="ARBA00015544"/>
    </source>
</evidence>
<evidence type="ECO:0000313" key="15">
    <source>
        <dbReference type="Proteomes" id="UP000030747"/>
    </source>
</evidence>
<dbReference type="GeneID" id="25253157"/>
<keyword evidence="11" id="KW-0546">Nucleotide metabolism</keyword>
<organism evidence="14 15">
    <name type="scientific">Eimeria tenella</name>
    <name type="common">Coccidian parasite</name>
    <dbReference type="NCBI Taxonomy" id="5802"/>
    <lineage>
        <taxon>Eukaryota</taxon>
        <taxon>Sar</taxon>
        <taxon>Alveolata</taxon>
        <taxon>Apicomplexa</taxon>
        <taxon>Conoidasida</taxon>
        <taxon>Coccidia</taxon>
        <taxon>Eucoccidiorida</taxon>
        <taxon>Eimeriorina</taxon>
        <taxon>Eimeriidae</taxon>
        <taxon>Eimeria</taxon>
    </lineage>
</organism>
<dbReference type="EMBL" id="HG674470">
    <property type="protein sequence ID" value="CDJ39563.1"/>
    <property type="molecule type" value="Genomic_DNA"/>
</dbReference>
<accession>U6KRM1</accession>
<gene>
    <name evidence="14" type="ORF">ETH_00020145</name>
</gene>
<feature type="region of interest" description="Disordered" evidence="13">
    <location>
        <begin position="22"/>
        <end position="41"/>
    </location>
</feature>
<dbReference type="GO" id="GO:0008253">
    <property type="term" value="F:5'-nucleotidase activity"/>
    <property type="evidence" value="ECO:0007669"/>
    <property type="project" value="InterPro"/>
</dbReference>
<dbReference type="GO" id="GO:0000287">
    <property type="term" value="F:magnesium ion binding"/>
    <property type="evidence" value="ECO:0007669"/>
    <property type="project" value="InterPro"/>
</dbReference>
<protein>
    <recommendedName>
        <fullName evidence="5">IMP-specific 5'-nucleotidase 1</fullName>
        <ecNumber evidence="4">3.1.3.99</ecNumber>
    </recommendedName>
</protein>
<dbReference type="GO" id="GO:0005524">
    <property type="term" value="F:ATP binding"/>
    <property type="evidence" value="ECO:0007669"/>
    <property type="project" value="UniProtKB-KW"/>
</dbReference>
<evidence type="ECO:0000256" key="7">
    <source>
        <dbReference type="ARBA" id="ARBA00022741"/>
    </source>
</evidence>
<sequence>MPDPGREAAELPLCRNNNSLQQYSEQLQQQQQQQQQQHEPLRSYCSLTSPYPHHLEDDCSSASSAQADIATNLAPASSVVGTSPVSLRGADLLLDKLHALLQCLFSIGALQQLAVPSLAALEANLQQRVCSNFIPYLSPPLAAAAASAAAAETAAATTPLAAPEAAAAAAAAAPHQLSSSNSSPTVTTRSPSAAAAAAAGLPQSAAEKVACSGLSSECEGSSTAAEQQQQEELAALDKQQTRKYSTIGAYEEEAAANTTGEEAAAAAEGATAAPTTAAAAPSEAPLGLLSSSSSSSSSSSWTHALEWPVDEGLAAACFTPLLLVKAFKRLDKIYNFSKRQFAAPSRNECRVLLNLAQVLASRGQLKLLTLDGDETLYPDGGQLQQEEMAQSIAQLLQRGVNVAVVTGAGYGYEAPLYAQRLGCLFRVFQKSNLLPAAAKRFFLMGGESNYLLSLSGSYKLEPVPESQWRGYRPFISAAACKQLMDLAEKSLFKAAKELNLKGTLIRKQRAVG</sequence>
<dbReference type="OrthoDB" id="331168at2759"/>
<dbReference type="RefSeq" id="XP_013230318.1">
    <property type="nucleotide sequence ID" value="XM_013374864.1"/>
</dbReference>
<dbReference type="GO" id="GO:0071590">
    <property type="term" value="P:nicotinamide riboside biosynthetic process"/>
    <property type="evidence" value="ECO:0007669"/>
    <property type="project" value="TreeGrafter"/>
</dbReference>
<evidence type="ECO:0000256" key="4">
    <source>
        <dbReference type="ARBA" id="ARBA00012894"/>
    </source>
</evidence>
<dbReference type="Proteomes" id="UP000030747">
    <property type="component" value="Unassembled WGS sequence"/>
</dbReference>
<dbReference type="VEuPathDB" id="ToxoDB:ETH_00020145"/>
<keyword evidence="10" id="KW-0460">Magnesium</keyword>
<dbReference type="PANTHER" id="PTHR28213:SF1">
    <property type="entry name" value="IMP-SPECIFIC 5'-NUCLEOTIDASE 1"/>
    <property type="match status" value="1"/>
</dbReference>
<keyword evidence="6" id="KW-0479">Metal-binding</keyword>
<evidence type="ECO:0000256" key="1">
    <source>
        <dbReference type="ARBA" id="ARBA00001946"/>
    </source>
</evidence>
<evidence type="ECO:0000256" key="2">
    <source>
        <dbReference type="ARBA" id="ARBA00005307"/>
    </source>
</evidence>
<feature type="non-terminal residue" evidence="14">
    <location>
        <position position="512"/>
    </location>
</feature>
<proteinExistence type="inferred from homology"/>
<dbReference type="PANTHER" id="PTHR28213">
    <property type="entry name" value="IMP-SPECIFIC 5'-NUCLEOTIDASE 1"/>
    <property type="match status" value="1"/>
</dbReference>
<keyword evidence="15" id="KW-1185">Reference proteome</keyword>
<dbReference type="Pfam" id="PF06437">
    <property type="entry name" value="ISN1"/>
    <property type="match status" value="1"/>
</dbReference>
<dbReference type="SUPFAM" id="SSF56784">
    <property type="entry name" value="HAD-like"/>
    <property type="match status" value="1"/>
</dbReference>
<comment type="cofactor">
    <cofactor evidence="1">
        <name>Mg(2+)</name>
        <dbReference type="ChEBI" id="CHEBI:18420"/>
    </cofactor>
</comment>
<keyword evidence="7" id="KW-0547">Nucleotide-binding</keyword>
<dbReference type="InterPro" id="IPR036412">
    <property type="entry name" value="HAD-like_sf"/>
</dbReference>
<evidence type="ECO:0000256" key="12">
    <source>
        <dbReference type="ARBA" id="ARBA00047413"/>
    </source>
</evidence>
<evidence type="ECO:0000256" key="8">
    <source>
        <dbReference type="ARBA" id="ARBA00022801"/>
    </source>
</evidence>
<keyword evidence="8" id="KW-0378">Hydrolase</keyword>
<name>U6KRM1_EIMTE</name>
<comment type="similarity">
    <text evidence="2">Belongs to the ISN1 family.</text>
</comment>
<evidence type="ECO:0000256" key="3">
    <source>
        <dbReference type="ARBA" id="ARBA00011881"/>
    </source>
</evidence>
<evidence type="ECO:0000313" key="14">
    <source>
        <dbReference type="EMBL" id="CDJ39563.1"/>
    </source>
</evidence>
<evidence type="ECO:0000256" key="9">
    <source>
        <dbReference type="ARBA" id="ARBA00022840"/>
    </source>
</evidence>